<dbReference type="AlphaFoldDB" id="X0VGP2"/>
<evidence type="ECO:0000313" key="1">
    <source>
        <dbReference type="EMBL" id="GAG11628.1"/>
    </source>
</evidence>
<sequence length="81" mass="9044">MKRTMVLCLAVLLGINCGIVGVWFGKSLPYPETPILVDGDALRASMLDASVRDTQNWILENYILDRDGRDDESTEEDNQGE</sequence>
<proteinExistence type="predicted"/>
<accession>X0VGP2</accession>
<protein>
    <submittedName>
        <fullName evidence="1">Uncharacterized protein</fullName>
    </submittedName>
</protein>
<name>X0VGP2_9ZZZZ</name>
<comment type="caution">
    <text evidence="1">The sequence shown here is derived from an EMBL/GenBank/DDBJ whole genome shotgun (WGS) entry which is preliminary data.</text>
</comment>
<organism evidence="1">
    <name type="scientific">marine sediment metagenome</name>
    <dbReference type="NCBI Taxonomy" id="412755"/>
    <lineage>
        <taxon>unclassified sequences</taxon>
        <taxon>metagenomes</taxon>
        <taxon>ecological metagenomes</taxon>
    </lineage>
</organism>
<dbReference type="EMBL" id="BARS01028713">
    <property type="protein sequence ID" value="GAG11628.1"/>
    <property type="molecule type" value="Genomic_DNA"/>
</dbReference>
<gene>
    <name evidence="1" type="ORF">S01H1_44978</name>
</gene>
<reference evidence="1" key="1">
    <citation type="journal article" date="2014" name="Front. Microbiol.">
        <title>High frequency of phylogenetically diverse reductive dehalogenase-homologous genes in deep subseafloor sedimentary metagenomes.</title>
        <authorList>
            <person name="Kawai M."/>
            <person name="Futagami T."/>
            <person name="Toyoda A."/>
            <person name="Takaki Y."/>
            <person name="Nishi S."/>
            <person name="Hori S."/>
            <person name="Arai W."/>
            <person name="Tsubouchi T."/>
            <person name="Morono Y."/>
            <person name="Uchiyama I."/>
            <person name="Ito T."/>
            <person name="Fujiyama A."/>
            <person name="Inagaki F."/>
            <person name="Takami H."/>
        </authorList>
    </citation>
    <scope>NUCLEOTIDE SEQUENCE</scope>
    <source>
        <strain evidence="1">Expedition CK06-06</strain>
    </source>
</reference>